<reference evidence="16" key="1">
    <citation type="submission" date="2019-08" db="EMBL/GenBank/DDBJ databases">
        <title>Genomic characterization of a novel candidate phylum (ARYD3) from a high temperature, high salinity tertiary oil reservoir in north central Oklahoma, USA.</title>
        <authorList>
            <person name="Youssef N.H."/>
            <person name="Yadav A."/>
            <person name="Elshahed M.S."/>
        </authorList>
    </citation>
    <scope>NUCLEOTIDE SEQUENCE [LARGE SCALE GENOMIC DNA]</scope>
    <source>
        <strain evidence="16">ARYD3</strain>
    </source>
</reference>
<dbReference type="SUPFAM" id="SSF56731">
    <property type="entry name" value="DNA primase core"/>
    <property type="match status" value="1"/>
</dbReference>
<dbReference type="Proteomes" id="UP000324143">
    <property type="component" value="Unassembled WGS sequence"/>
</dbReference>
<dbReference type="CDD" id="cd03364">
    <property type="entry name" value="TOPRIM_DnaG_primases"/>
    <property type="match status" value="1"/>
</dbReference>
<dbReference type="GO" id="GO:0000428">
    <property type="term" value="C:DNA-directed RNA polymerase complex"/>
    <property type="evidence" value="ECO:0007669"/>
    <property type="project" value="UniProtKB-KW"/>
</dbReference>
<evidence type="ECO:0000256" key="12">
    <source>
        <dbReference type="HAMAP-Rule" id="MF_00974"/>
    </source>
</evidence>
<dbReference type="SUPFAM" id="SSF57783">
    <property type="entry name" value="Zinc beta-ribbon"/>
    <property type="match status" value="1"/>
</dbReference>
<dbReference type="PROSITE" id="PS50880">
    <property type="entry name" value="TOPRIM"/>
    <property type="match status" value="1"/>
</dbReference>
<dbReference type="InterPro" id="IPR030846">
    <property type="entry name" value="DnaG_bac"/>
</dbReference>
<keyword evidence="9" id="KW-0460">Magnesium</keyword>
<name>A0A5D0MFI4_9BACT</name>
<dbReference type="PANTHER" id="PTHR30313">
    <property type="entry name" value="DNA PRIMASE"/>
    <property type="match status" value="1"/>
</dbReference>
<keyword evidence="17" id="KW-1185">Reference proteome</keyword>
<dbReference type="Pfam" id="PF08275">
    <property type="entry name" value="DNAG_N"/>
    <property type="match status" value="1"/>
</dbReference>
<keyword evidence="10 12" id="KW-0238">DNA-binding</keyword>
<keyword evidence="2 12" id="KW-0639">Primosome</keyword>
<keyword evidence="4 12" id="KW-0548">Nucleotidyltransferase</keyword>
<feature type="domain" description="Toprim" evidence="15">
    <location>
        <begin position="253"/>
        <end position="334"/>
    </location>
</feature>
<dbReference type="GO" id="GO:0008270">
    <property type="term" value="F:zinc ion binding"/>
    <property type="evidence" value="ECO:0007669"/>
    <property type="project" value="UniProtKB-UniRule"/>
</dbReference>
<dbReference type="FunFam" id="3.90.580.10:FF:000001">
    <property type="entry name" value="DNA primase"/>
    <property type="match status" value="1"/>
</dbReference>
<dbReference type="PANTHER" id="PTHR30313:SF2">
    <property type="entry name" value="DNA PRIMASE"/>
    <property type="match status" value="1"/>
</dbReference>
<evidence type="ECO:0000313" key="16">
    <source>
        <dbReference type="EMBL" id="TYB30333.1"/>
    </source>
</evidence>
<dbReference type="InterPro" id="IPR006295">
    <property type="entry name" value="DNA_primase_DnaG"/>
</dbReference>
<dbReference type="Gene3D" id="3.90.580.10">
    <property type="entry name" value="Zinc finger, CHC2-type domain"/>
    <property type="match status" value="1"/>
</dbReference>
<dbReference type="Gene3D" id="3.40.1360.10">
    <property type="match status" value="1"/>
</dbReference>
<evidence type="ECO:0000256" key="2">
    <source>
        <dbReference type="ARBA" id="ARBA00022515"/>
    </source>
</evidence>
<evidence type="ECO:0000256" key="11">
    <source>
        <dbReference type="ARBA" id="ARBA00023163"/>
    </source>
</evidence>
<comment type="subunit">
    <text evidence="12">Monomer. Interacts with DnaB.</text>
</comment>
<dbReference type="PIRSF" id="PIRSF002811">
    <property type="entry name" value="DnaG"/>
    <property type="match status" value="1"/>
</dbReference>
<evidence type="ECO:0000256" key="1">
    <source>
        <dbReference type="ARBA" id="ARBA00022478"/>
    </source>
</evidence>
<comment type="domain">
    <text evidence="12">Contains an N-terminal zinc-binding domain, a central core domain that contains the primase activity, and a C-terminal DnaB-binding domain.</text>
</comment>
<evidence type="ECO:0000256" key="8">
    <source>
        <dbReference type="ARBA" id="ARBA00022833"/>
    </source>
</evidence>
<keyword evidence="5 12" id="KW-0235">DNA replication</keyword>
<keyword evidence="11 12" id="KW-0804">Transcription</keyword>
<dbReference type="InterPro" id="IPR037068">
    <property type="entry name" value="DNA_primase_core_N_sf"/>
</dbReference>
<dbReference type="GO" id="GO:0006269">
    <property type="term" value="P:DNA replication, synthesis of primer"/>
    <property type="evidence" value="ECO:0007669"/>
    <property type="project" value="UniProtKB-UniRule"/>
</dbReference>
<evidence type="ECO:0000256" key="10">
    <source>
        <dbReference type="ARBA" id="ARBA00023125"/>
    </source>
</evidence>
<comment type="function">
    <text evidence="12 13">RNA polymerase that catalyzes the synthesis of short RNA molecules used as primers for DNA polymerase during DNA replication.</text>
</comment>
<protein>
    <recommendedName>
        <fullName evidence="12 13">DNA primase</fullName>
        <ecNumber evidence="12">2.7.7.101</ecNumber>
    </recommendedName>
</protein>
<keyword evidence="3 12" id="KW-0808">Transferase</keyword>
<evidence type="ECO:0000256" key="3">
    <source>
        <dbReference type="ARBA" id="ARBA00022679"/>
    </source>
</evidence>
<keyword evidence="8 12" id="KW-0862">Zinc</keyword>
<dbReference type="HAMAP" id="MF_00974">
    <property type="entry name" value="DNA_primase_DnaG"/>
    <property type="match status" value="1"/>
</dbReference>
<dbReference type="EC" id="2.7.7.101" evidence="12"/>
<dbReference type="InterPro" id="IPR036977">
    <property type="entry name" value="DNA_primase_Znf_CHC2"/>
</dbReference>
<evidence type="ECO:0000256" key="9">
    <source>
        <dbReference type="ARBA" id="ARBA00022842"/>
    </source>
</evidence>
<evidence type="ECO:0000259" key="15">
    <source>
        <dbReference type="PROSITE" id="PS50880"/>
    </source>
</evidence>
<evidence type="ECO:0000313" key="17">
    <source>
        <dbReference type="Proteomes" id="UP000324143"/>
    </source>
</evidence>
<dbReference type="InterPro" id="IPR013264">
    <property type="entry name" value="DNAG_N"/>
</dbReference>
<dbReference type="GO" id="GO:0003899">
    <property type="term" value="F:DNA-directed RNA polymerase activity"/>
    <property type="evidence" value="ECO:0007669"/>
    <property type="project" value="UniProtKB-UniRule"/>
</dbReference>
<dbReference type="SMART" id="SM00400">
    <property type="entry name" value="ZnF_CHCC"/>
    <property type="match status" value="1"/>
</dbReference>
<comment type="catalytic activity">
    <reaction evidence="12">
        <text>ssDNA + n NTP = ssDNA/pppN(pN)n-1 hybrid + (n-1) diphosphate.</text>
        <dbReference type="EC" id="2.7.7.101"/>
    </reaction>
</comment>
<evidence type="ECO:0000256" key="5">
    <source>
        <dbReference type="ARBA" id="ARBA00022705"/>
    </source>
</evidence>
<sequence length="539" mass="63645">MSMNNDVVQQIMDRINIVDFINRYVDVKKVGKNYMAVCPFHDDKGPSLSISEDKGLFHCFGCGASGNVINFLMQYDNVEFKEALKRLAKEANIELKYDKKKKSKFDRFYEINSLAAEYYHNNLVNSTAGKKALSYLKKRGINKKIIKKFKLGFAFDDWHGLYNYLKRNKIKFKNMQKLSIVRQSNDRKYDFLRNRVIFPIFDRKNDVIGFGGRILKKDEKQPKYLNIGETPLFKKSGVLYGFNATKRNIYRDKELILVEGYMDFLTMYQYGIENCAAILGTAFTKKHREIVENRINDIYLFFDSDQAGRKATIRSLEIIFDSSISPYVIENNTSKDPDELLRENGEELFYELKEDAEDGFSFYMNYKTKNIDMDNPNQKVRVYKNIKNKLYDISDKDLRHAYLKKLADYFGFDYNKYYKAGYKKVRPRKFYPRNEVLLVMFILEKKEFAEKIFDLKSKLGVYVTDENILNQIRKLYKLYHNGKELFVKGNVSIFINDDKLKKQIFEYTIANKFELNKKNLNSLIGEINRIAKIKQNKEV</sequence>
<dbReference type="InterPro" id="IPR002694">
    <property type="entry name" value="Znf_CHC2"/>
</dbReference>
<dbReference type="GO" id="GO:1990077">
    <property type="term" value="C:primosome complex"/>
    <property type="evidence" value="ECO:0007669"/>
    <property type="project" value="UniProtKB-KW"/>
</dbReference>
<dbReference type="Gene3D" id="3.90.980.10">
    <property type="entry name" value="DNA primase, catalytic core, N-terminal domain"/>
    <property type="match status" value="1"/>
</dbReference>
<dbReference type="Pfam" id="PF01807">
    <property type="entry name" value="Zn_ribbon_DnaG"/>
    <property type="match status" value="1"/>
</dbReference>
<feature type="zinc finger region" description="CHC2-type" evidence="12 14">
    <location>
        <begin position="38"/>
        <end position="62"/>
    </location>
</feature>
<organism evidence="16 17">
    <name type="scientific">Candidatus Mcinerneyibacterium aminivorans</name>
    <dbReference type="NCBI Taxonomy" id="2703815"/>
    <lineage>
        <taxon>Bacteria</taxon>
        <taxon>Candidatus Macinerneyibacteriota</taxon>
        <taxon>Candidatus Mcinerneyibacteria</taxon>
        <taxon>Candidatus Mcinerneyibacteriales</taxon>
        <taxon>Candidatus Mcinerneyibacteriaceae</taxon>
        <taxon>Candidatus Mcinerneyibacterium</taxon>
    </lineage>
</organism>
<proteinExistence type="inferred from homology"/>
<comment type="similarity">
    <text evidence="12 13">Belongs to the DnaG primase family.</text>
</comment>
<dbReference type="SMART" id="SM00493">
    <property type="entry name" value="TOPRIM"/>
    <property type="match status" value="1"/>
</dbReference>
<accession>A0A5D0MFI4</accession>
<keyword evidence="6 12" id="KW-0479">Metal-binding</keyword>
<dbReference type="InterPro" id="IPR034151">
    <property type="entry name" value="TOPRIM_DnaG_bac"/>
</dbReference>
<evidence type="ECO:0000256" key="14">
    <source>
        <dbReference type="PIRSR" id="PIRSR002811-1"/>
    </source>
</evidence>
<gene>
    <name evidence="12 16" type="primary">dnaG</name>
    <name evidence="16" type="ORF">FXF47_09770</name>
</gene>
<dbReference type="InterPro" id="IPR019475">
    <property type="entry name" value="DNA_primase_DnaB-bd"/>
</dbReference>
<dbReference type="EMBL" id="VSIX01000140">
    <property type="protein sequence ID" value="TYB30333.1"/>
    <property type="molecule type" value="Genomic_DNA"/>
</dbReference>
<dbReference type="GO" id="GO:0003677">
    <property type="term" value="F:DNA binding"/>
    <property type="evidence" value="ECO:0007669"/>
    <property type="project" value="UniProtKB-KW"/>
</dbReference>
<dbReference type="InterPro" id="IPR006171">
    <property type="entry name" value="TOPRIM_dom"/>
</dbReference>
<keyword evidence="7 12" id="KW-0863">Zinc-finger</keyword>
<keyword evidence="1 12" id="KW-0240">DNA-directed RNA polymerase</keyword>
<dbReference type="Pfam" id="PF10410">
    <property type="entry name" value="DnaB_bind"/>
    <property type="match status" value="1"/>
</dbReference>
<comment type="caution">
    <text evidence="16">The sequence shown here is derived from an EMBL/GenBank/DDBJ whole genome shotgun (WGS) entry which is preliminary data.</text>
</comment>
<dbReference type="AlphaFoldDB" id="A0A5D0MFI4"/>
<dbReference type="GO" id="GO:0005737">
    <property type="term" value="C:cytoplasm"/>
    <property type="evidence" value="ECO:0007669"/>
    <property type="project" value="TreeGrafter"/>
</dbReference>
<comment type="cofactor">
    <cofactor evidence="12 13 14">
        <name>Zn(2+)</name>
        <dbReference type="ChEBI" id="CHEBI:29105"/>
    </cofactor>
    <text evidence="12 13 14">Binds 1 zinc ion per monomer.</text>
</comment>
<evidence type="ECO:0000256" key="6">
    <source>
        <dbReference type="ARBA" id="ARBA00022723"/>
    </source>
</evidence>
<dbReference type="Pfam" id="PF13155">
    <property type="entry name" value="Toprim_2"/>
    <property type="match status" value="1"/>
</dbReference>
<dbReference type="NCBIfam" id="TIGR01391">
    <property type="entry name" value="dnaG"/>
    <property type="match status" value="1"/>
</dbReference>
<evidence type="ECO:0000256" key="7">
    <source>
        <dbReference type="ARBA" id="ARBA00022771"/>
    </source>
</evidence>
<dbReference type="InterPro" id="IPR050219">
    <property type="entry name" value="DnaG_primase"/>
</dbReference>
<evidence type="ECO:0000256" key="4">
    <source>
        <dbReference type="ARBA" id="ARBA00022695"/>
    </source>
</evidence>
<evidence type="ECO:0000256" key="13">
    <source>
        <dbReference type="PIRNR" id="PIRNR002811"/>
    </source>
</evidence>